<comment type="caution">
    <text evidence="1">The sequence shown here is derived from an EMBL/GenBank/DDBJ whole genome shotgun (WGS) entry which is preliminary data.</text>
</comment>
<accession>A0A3M7RD12</accession>
<evidence type="ECO:0000313" key="2">
    <source>
        <dbReference type="Proteomes" id="UP000276133"/>
    </source>
</evidence>
<keyword evidence="2" id="KW-1185">Reference proteome</keyword>
<evidence type="ECO:0000313" key="1">
    <source>
        <dbReference type="EMBL" id="RNA21492.1"/>
    </source>
</evidence>
<protein>
    <submittedName>
        <fullName evidence="1">Uncharacterized protein</fullName>
    </submittedName>
</protein>
<gene>
    <name evidence="1" type="ORF">BpHYR1_038996</name>
</gene>
<organism evidence="1 2">
    <name type="scientific">Brachionus plicatilis</name>
    <name type="common">Marine rotifer</name>
    <name type="synonym">Brachionus muelleri</name>
    <dbReference type="NCBI Taxonomy" id="10195"/>
    <lineage>
        <taxon>Eukaryota</taxon>
        <taxon>Metazoa</taxon>
        <taxon>Spiralia</taxon>
        <taxon>Gnathifera</taxon>
        <taxon>Rotifera</taxon>
        <taxon>Eurotatoria</taxon>
        <taxon>Monogononta</taxon>
        <taxon>Pseudotrocha</taxon>
        <taxon>Ploima</taxon>
        <taxon>Brachionidae</taxon>
        <taxon>Brachionus</taxon>
    </lineage>
</organism>
<dbReference type="Proteomes" id="UP000276133">
    <property type="component" value="Unassembled WGS sequence"/>
</dbReference>
<sequence length="230" mass="27056">MKLTLFNSIPYIGAASPPRFAPKRCLKSRSLSLDIFNNYTAKIQLYSRNGKVGSWKNDLNKNLRKILKSNIFIINYDKCRLEKSYYRLKLSGESTQIIQNQNKKSSNFTEISRDREKINCSIKAWALATINYKLINRRFVFVHSIKQNFLLHRVKILFCLFNPYAIFQSFIKRFSRIQKNKTGYRNRFESITDFKQSSSCTVFECNRVLFLSTVSVPIEKPFFGRNTGRH</sequence>
<dbReference type="EMBL" id="REGN01003653">
    <property type="protein sequence ID" value="RNA21492.1"/>
    <property type="molecule type" value="Genomic_DNA"/>
</dbReference>
<reference evidence="1 2" key="1">
    <citation type="journal article" date="2018" name="Sci. Rep.">
        <title>Genomic signatures of local adaptation to the degree of environmental predictability in rotifers.</title>
        <authorList>
            <person name="Franch-Gras L."/>
            <person name="Hahn C."/>
            <person name="Garcia-Roger E.M."/>
            <person name="Carmona M.J."/>
            <person name="Serra M."/>
            <person name="Gomez A."/>
        </authorList>
    </citation>
    <scope>NUCLEOTIDE SEQUENCE [LARGE SCALE GENOMIC DNA]</scope>
    <source>
        <strain evidence="1">HYR1</strain>
    </source>
</reference>
<name>A0A3M7RD12_BRAPC</name>
<proteinExistence type="predicted"/>
<dbReference type="AlphaFoldDB" id="A0A3M7RD12"/>